<evidence type="ECO:0000313" key="1">
    <source>
        <dbReference type="Proteomes" id="UP000887576"/>
    </source>
</evidence>
<sequence>MNQLDKSDERPSSTSQVVAPPSPIRETSSNEKISDSNIEKSNNFEQSLTTNYSHSKINANSTVPTTCSSEIVTSVQNNLNSAFSNTDKLAKIVVSNETPDSNLLFKSELKTRPGTCVSRPNSSAKRPLVAYEEDEQTSDTAESASVPLVKPSTSEREESSVVKEELSGTESSAPDAGTLVEEQQPSTSTSGASTTNSTSAQKPKTKRVRISIKLDQYSVLRLKRLATENPKLLRKFGLKAYRINNFNGTSNKYQLVKVPRNQPKPIQPTLLKPGRRQTRTTSSTSSVTTPTPIFGTQSPTRYRQPFIPQRTLSNFEFVKGVAAPNYLMDQQRPQQQQQQFSANYPPQQRPQQLPQRYSAPPAQQQAIRQQMGQPEPGPSNASDNSILVGLLNNNPQTTPQGTSQQMRYPPPQQQQQQMAPPQMMQTQGYPPQQQQQMGHPGQHMMPQQHNPYFQPQRMPQQMVPNGAQPMQPMPNQPQMIPNQGPPNMQQPPQQPEPMQKPAKTPRKRQTKKQKEEAKKQEDQRKMQMQMSNQHMAQHVPQDYYMMQQQRMPMQPAQMQRMQYPPQYSQGYPQQQASTSMMQGNYGGYPQQMWQQMPPPEYQMQMHQQMMRPPPNGQQTPGTPTSNYPVQSPSYPPQKMRMQTPQGYPQPPQYPMQHQQVMNRQFMSPPNHPSPSYGQAQGTPTQFSYSQPQAAQMMQQQAQTPQSQQNQNQPTNIEEFAQFEYGGSTFEDIGGLDDLGGEDCDLDSITPMNVEMPPTNPAGQQIHQHQMNQQMQNQGHQMGMMPPQQNMQQQFDSHQFAHPQMTHQQSPMGANQNYHASPGYQQQFQRPQSPQRYMQHVPQQMMQHQSQTSNSNLGFSDSDFFHDAEEGKSKDLLPHSPPKGSLQQQRAIEATVEWVMAKDETYFVKYFDDYKNKVDDTPPAPASKRKSKSTNSRPPSRQPKNSQSSSTANTPTPGPIFGHSSASTEPSTPIKEEPMDYKDYKTERKNSTLSTLLSGNSTPTIKSEENGIPDSSLAGISSPTVRSERDTTTTPVSTVSTPQSDVGVVKIENNNGNEQYSRFNGHTVHEASNPSNEAIALKTKQESPDDGLMAAADSTDAALMPPPFKKMHKSEDVMEDNSAKYFDGANPSELTFNLLLKSAFLFLNFNCDVLYKQLQIASFMQFQAFFKTQRLNCQIHFALTSEAFPQPNLDVNNLDSRLYFQ</sequence>
<proteinExistence type="predicted"/>
<reference evidence="2" key="1">
    <citation type="submission" date="2022-11" db="UniProtKB">
        <authorList>
            <consortium name="WormBaseParasite"/>
        </authorList>
    </citation>
    <scope>IDENTIFICATION</scope>
</reference>
<organism evidence="1 2">
    <name type="scientific">Panagrolaimus sp. JU765</name>
    <dbReference type="NCBI Taxonomy" id="591449"/>
    <lineage>
        <taxon>Eukaryota</taxon>
        <taxon>Metazoa</taxon>
        <taxon>Ecdysozoa</taxon>
        <taxon>Nematoda</taxon>
        <taxon>Chromadorea</taxon>
        <taxon>Rhabditida</taxon>
        <taxon>Tylenchina</taxon>
        <taxon>Panagrolaimomorpha</taxon>
        <taxon>Panagrolaimoidea</taxon>
        <taxon>Panagrolaimidae</taxon>
        <taxon>Panagrolaimus</taxon>
    </lineage>
</organism>
<protein>
    <submittedName>
        <fullName evidence="2">Uncharacterized protein</fullName>
    </submittedName>
</protein>
<evidence type="ECO:0000313" key="2">
    <source>
        <dbReference type="WBParaSite" id="JU765_v2.g769.t1"/>
    </source>
</evidence>
<name>A0AC34RJY8_9BILA</name>
<dbReference type="WBParaSite" id="JU765_v2.g769.t1">
    <property type="protein sequence ID" value="JU765_v2.g769.t1"/>
    <property type="gene ID" value="JU765_v2.g769"/>
</dbReference>
<accession>A0AC34RJY8</accession>
<dbReference type="Proteomes" id="UP000887576">
    <property type="component" value="Unplaced"/>
</dbReference>